<keyword evidence="3" id="KW-1185">Reference proteome</keyword>
<reference evidence="2 4" key="3">
    <citation type="submission" date="2020-11" db="EMBL/GenBank/DDBJ databases">
        <title>Closed and high quality bacterial genomes of the OMM12 community.</title>
        <authorList>
            <person name="Marbouty M."/>
            <person name="Lamy-Besnier Q."/>
            <person name="Debarbieux L."/>
            <person name="Koszul R."/>
        </authorList>
    </citation>
    <scope>NUCLEOTIDE SEQUENCE [LARGE SCALE GENOMIC DNA]</scope>
    <source>
        <strain evidence="2 4">KB18</strain>
    </source>
</reference>
<dbReference type="AlphaFoldDB" id="A0A1Z2XRN1"/>
<dbReference type="EMBL" id="CP065321">
    <property type="protein sequence ID" value="QQR30312.1"/>
    <property type="molecule type" value="Genomic_DNA"/>
</dbReference>
<evidence type="ECO:0000313" key="2">
    <source>
        <dbReference type="EMBL" id="QQR30312.1"/>
    </source>
</evidence>
<evidence type="ECO:0000313" key="1">
    <source>
        <dbReference type="EMBL" id="ASB41031.1"/>
    </source>
</evidence>
<evidence type="ECO:0000313" key="4">
    <source>
        <dbReference type="Proteomes" id="UP000596035"/>
    </source>
</evidence>
<reference evidence="1" key="1">
    <citation type="journal article" date="2017" name="Genome Announc.">
        <title>High-Quality Whole-Genome Sequences of the Oligo-Mouse-Microbiota Bacterial Community.</title>
        <authorList>
            <person name="Garzetti D."/>
            <person name="Brugiroux S."/>
            <person name="Bunk B."/>
            <person name="Pukall R."/>
            <person name="McCoy K.D."/>
            <person name="Macpherson A.J."/>
            <person name="Stecher B."/>
        </authorList>
    </citation>
    <scope>NUCLEOTIDE SEQUENCE</scope>
    <source>
        <strain evidence="1">KB18</strain>
    </source>
</reference>
<proteinExistence type="predicted"/>
<name>A0A1Z2XRN1_9FIRM</name>
<reference evidence="3" key="2">
    <citation type="submission" date="2017-05" db="EMBL/GenBank/DDBJ databases">
        <title>Improved OligoMM genomes.</title>
        <authorList>
            <person name="Garzetti D."/>
        </authorList>
    </citation>
    <scope>NUCLEOTIDE SEQUENCE [LARGE SCALE GENOMIC DNA]</scope>
    <source>
        <strain evidence="3">KB18</strain>
    </source>
</reference>
<protein>
    <submittedName>
        <fullName evidence="2">Plasmid mobilization relaxosome protein MobC</fullName>
    </submittedName>
</protein>
<sequence length="74" mass="8055">MTDYIIQYALGKEIVQVDGLGEILSEIKAQGRNINQLATLANMGRLSVVQSEDLIVAYSKLCSQLEKIAGEVNS</sequence>
<dbReference type="EMBL" id="CP021422">
    <property type="protein sequence ID" value="ASB41031.1"/>
    <property type="molecule type" value="Genomic_DNA"/>
</dbReference>
<dbReference type="Proteomes" id="UP000196710">
    <property type="component" value="Chromosome"/>
</dbReference>
<accession>A0A1Z2XRN1</accession>
<dbReference type="Proteomes" id="UP000596035">
    <property type="component" value="Chromosome"/>
</dbReference>
<evidence type="ECO:0000313" key="3">
    <source>
        <dbReference type="Proteomes" id="UP000196710"/>
    </source>
</evidence>
<organism evidence="2 4">
    <name type="scientific">Acutalibacter muris</name>
    <dbReference type="NCBI Taxonomy" id="1796620"/>
    <lineage>
        <taxon>Bacteria</taxon>
        <taxon>Bacillati</taxon>
        <taxon>Bacillota</taxon>
        <taxon>Clostridia</taxon>
        <taxon>Eubacteriales</taxon>
        <taxon>Acutalibacteraceae</taxon>
        <taxon>Acutalibacter</taxon>
    </lineage>
</organism>
<dbReference type="Pfam" id="PF21983">
    <property type="entry name" value="NikA-like"/>
    <property type="match status" value="1"/>
</dbReference>
<dbReference type="InterPro" id="IPR053842">
    <property type="entry name" value="NikA-like"/>
</dbReference>
<gene>
    <name evidence="2" type="primary">mobC</name>
    <name evidence="1" type="ORF">ADH66_10440</name>
    <name evidence="2" type="ORF">I5Q82_00760</name>
</gene>
<dbReference type="KEGG" id="amur:ADH66_10440"/>